<dbReference type="InterPro" id="IPR052922">
    <property type="entry name" value="Cytidylate_Kinase-2"/>
</dbReference>
<reference evidence="2 4" key="2">
    <citation type="submission" date="2015-09" db="EMBL/GenBank/DDBJ databases">
        <authorList>
            <consortium name="Swine Surveillance"/>
        </authorList>
    </citation>
    <scope>NUCLEOTIDE SEQUENCE [LARGE SCALE GENOMIC DNA]</scope>
    <source>
        <strain evidence="2 4">5120</strain>
    </source>
</reference>
<proteinExistence type="predicted"/>
<dbReference type="OrthoDB" id="5508973at2"/>
<dbReference type="Proteomes" id="UP000051086">
    <property type="component" value="Unassembled WGS sequence"/>
</dbReference>
<dbReference type="PANTHER" id="PTHR37816">
    <property type="entry name" value="YALI0E33011P"/>
    <property type="match status" value="1"/>
</dbReference>
<keyword evidence="3" id="KW-1185">Reference proteome</keyword>
<dbReference type="Gene3D" id="3.40.50.300">
    <property type="entry name" value="P-loop containing nucleotide triphosphate hydrolases"/>
    <property type="match status" value="1"/>
</dbReference>
<organism evidence="2 4">
    <name type="scientific">Thalassovita autumnalis</name>
    <dbReference type="NCBI Taxonomy" id="2072972"/>
    <lineage>
        <taxon>Bacteria</taxon>
        <taxon>Pseudomonadati</taxon>
        <taxon>Pseudomonadota</taxon>
        <taxon>Alphaproteobacteria</taxon>
        <taxon>Rhodobacterales</taxon>
        <taxon>Roseobacteraceae</taxon>
        <taxon>Thalassovita</taxon>
    </lineage>
</organism>
<dbReference type="NCBIfam" id="NF004861">
    <property type="entry name" value="PRK06217.1"/>
    <property type="match status" value="1"/>
</dbReference>
<dbReference type="EMBL" id="CYSC01000015">
    <property type="protein sequence ID" value="CUH70856.1"/>
    <property type="molecule type" value="Genomic_DNA"/>
</dbReference>
<reference evidence="1 3" key="1">
    <citation type="submission" date="2015-09" db="EMBL/GenBank/DDBJ databases">
        <authorList>
            <person name="Rodrigo-Torres L."/>
            <person name="Arahal D.R."/>
        </authorList>
    </citation>
    <scope>NUCLEOTIDE SEQUENCE [LARGE SCALE GENOMIC DNA]</scope>
    <source>
        <strain evidence="1 3">CECT 5118</strain>
    </source>
</reference>
<evidence type="ECO:0000313" key="2">
    <source>
        <dbReference type="EMBL" id="CUH70856.1"/>
    </source>
</evidence>
<dbReference type="AlphaFoldDB" id="A0A0P1FQD9"/>
<evidence type="ECO:0000313" key="1">
    <source>
        <dbReference type="EMBL" id="CUH67928.1"/>
    </source>
</evidence>
<name>A0A0P1FQD9_9RHOB</name>
<gene>
    <name evidence="1" type="ORF">TL5118_02405</name>
    <name evidence="2" type="ORF">TL5120_00636</name>
</gene>
<dbReference type="Pfam" id="PF13238">
    <property type="entry name" value="AAA_18"/>
    <property type="match status" value="1"/>
</dbReference>
<dbReference type="Proteomes" id="UP000051887">
    <property type="component" value="Unassembled WGS sequence"/>
</dbReference>
<sequence>MTRRIYITGAAGTGVSSLGRALAQRLHVSHADVDDSYWCEDEPPFVTRRPKPARRSCLLDQRGTGGWVMSGCLEGWGEDLIEEADLFVFLMVPTPIRIDRLLRRERHDYGRRILPGGDMHRSHERLISWAARYDDPDFAGRNMYRQEAWLDRQTTPVLRMGGTLPLLRLVDQVMAHKAIRRTYA</sequence>
<dbReference type="PANTHER" id="PTHR37816:SF2">
    <property type="entry name" value="DNA TOPOLOGY MODULATION PROTEIN FLAR-RELATED PROTEIN"/>
    <property type="match status" value="1"/>
</dbReference>
<dbReference type="InterPro" id="IPR027417">
    <property type="entry name" value="P-loop_NTPase"/>
</dbReference>
<evidence type="ECO:0000313" key="4">
    <source>
        <dbReference type="Proteomes" id="UP000051887"/>
    </source>
</evidence>
<accession>A0A0P1FQD9</accession>
<protein>
    <submittedName>
        <fullName evidence="2">Topology modulation protein</fullName>
    </submittedName>
</protein>
<dbReference type="RefSeq" id="WP_058242190.1">
    <property type="nucleotide sequence ID" value="NZ_CYSB01000030.1"/>
</dbReference>
<dbReference type="SUPFAM" id="SSF52540">
    <property type="entry name" value="P-loop containing nucleoside triphosphate hydrolases"/>
    <property type="match status" value="1"/>
</dbReference>
<evidence type="ECO:0000313" key="3">
    <source>
        <dbReference type="Proteomes" id="UP000051086"/>
    </source>
</evidence>
<dbReference type="EMBL" id="CYSB01000030">
    <property type="protein sequence ID" value="CUH67928.1"/>
    <property type="molecule type" value="Genomic_DNA"/>
</dbReference>